<gene>
    <name evidence="4" type="ORF">Acr_02g0005340</name>
</gene>
<dbReference type="EMBL" id="BJWL01000002">
    <property type="protein sequence ID" value="GFY82294.1"/>
    <property type="molecule type" value="Genomic_DNA"/>
</dbReference>
<dbReference type="AlphaFoldDB" id="A0A7J0E727"/>
<dbReference type="GO" id="GO:0009658">
    <property type="term" value="P:chloroplast organization"/>
    <property type="evidence" value="ECO:0007669"/>
    <property type="project" value="TreeGrafter"/>
</dbReference>
<keyword evidence="5" id="KW-1185">Reference proteome</keyword>
<evidence type="ECO:0000313" key="4">
    <source>
        <dbReference type="EMBL" id="GFY82294.1"/>
    </source>
</evidence>
<dbReference type="InterPro" id="IPR050306">
    <property type="entry name" value="PfkB_Carbo_kinase"/>
</dbReference>
<proteinExistence type="predicted"/>
<dbReference type="Gene3D" id="3.40.1190.20">
    <property type="match status" value="1"/>
</dbReference>
<dbReference type="InterPro" id="IPR029056">
    <property type="entry name" value="Ribokinase-like"/>
</dbReference>
<dbReference type="GO" id="GO:0042793">
    <property type="term" value="P:plastid transcription"/>
    <property type="evidence" value="ECO:0007669"/>
    <property type="project" value="TreeGrafter"/>
</dbReference>
<protein>
    <submittedName>
        <fullName evidence="4">Fructokinase-like 1</fullName>
    </submittedName>
</protein>
<dbReference type="GO" id="GO:0016301">
    <property type="term" value="F:kinase activity"/>
    <property type="evidence" value="ECO:0007669"/>
    <property type="project" value="UniProtKB-KW"/>
</dbReference>
<dbReference type="Proteomes" id="UP000585474">
    <property type="component" value="Unassembled WGS sequence"/>
</dbReference>
<comment type="caution">
    <text evidence="4">The sequence shown here is derived from an EMBL/GenBank/DDBJ whole genome shotgun (WGS) entry which is preliminary data.</text>
</comment>
<keyword evidence="1" id="KW-0808">Transferase</keyword>
<feature type="region of interest" description="Disordered" evidence="3">
    <location>
        <begin position="79"/>
        <end position="102"/>
    </location>
</feature>
<evidence type="ECO:0000256" key="1">
    <source>
        <dbReference type="ARBA" id="ARBA00022679"/>
    </source>
</evidence>
<evidence type="ECO:0000256" key="3">
    <source>
        <dbReference type="SAM" id="MobiDB-lite"/>
    </source>
</evidence>
<dbReference type="GO" id="GO:0042644">
    <property type="term" value="C:chloroplast nucleoid"/>
    <property type="evidence" value="ECO:0007669"/>
    <property type="project" value="TreeGrafter"/>
</dbReference>
<name>A0A7J0E727_9ERIC</name>
<reference evidence="4 5" key="1">
    <citation type="submission" date="2019-07" db="EMBL/GenBank/DDBJ databases">
        <title>De Novo Assembly of kiwifruit Actinidia rufa.</title>
        <authorList>
            <person name="Sugita-Konishi S."/>
            <person name="Sato K."/>
            <person name="Mori E."/>
            <person name="Abe Y."/>
            <person name="Kisaki G."/>
            <person name="Hamano K."/>
            <person name="Suezawa K."/>
            <person name="Otani M."/>
            <person name="Fukuda T."/>
            <person name="Manabe T."/>
            <person name="Gomi K."/>
            <person name="Tabuchi M."/>
            <person name="Akimitsu K."/>
            <person name="Kataoka I."/>
        </authorList>
    </citation>
    <scope>NUCLEOTIDE SEQUENCE [LARGE SCALE GENOMIC DNA]</scope>
    <source>
        <strain evidence="5">cv. Fuchu</strain>
    </source>
</reference>
<keyword evidence="2 4" id="KW-0418">Kinase</keyword>
<sequence>MLQWKPPEFARAPGGSAVEREQWRKSGLAAFMGKVVDDEFGDKMVYLMNKLRVQTRVVKFDGDKMTGCARMRIGFNEGRRTWRTGGDGGRGGGGGGGFVAGV</sequence>
<accession>A0A7J0E727</accession>
<feature type="compositionally biased region" description="Gly residues" evidence="3">
    <location>
        <begin position="85"/>
        <end position="102"/>
    </location>
</feature>
<evidence type="ECO:0000256" key="2">
    <source>
        <dbReference type="ARBA" id="ARBA00022777"/>
    </source>
</evidence>
<dbReference type="SUPFAM" id="SSF53613">
    <property type="entry name" value="Ribokinase-like"/>
    <property type="match status" value="1"/>
</dbReference>
<dbReference type="PANTHER" id="PTHR43085">
    <property type="entry name" value="HEXOKINASE FAMILY MEMBER"/>
    <property type="match status" value="1"/>
</dbReference>
<organism evidence="4 5">
    <name type="scientific">Actinidia rufa</name>
    <dbReference type="NCBI Taxonomy" id="165716"/>
    <lineage>
        <taxon>Eukaryota</taxon>
        <taxon>Viridiplantae</taxon>
        <taxon>Streptophyta</taxon>
        <taxon>Embryophyta</taxon>
        <taxon>Tracheophyta</taxon>
        <taxon>Spermatophyta</taxon>
        <taxon>Magnoliopsida</taxon>
        <taxon>eudicotyledons</taxon>
        <taxon>Gunneridae</taxon>
        <taxon>Pentapetalae</taxon>
        <taxon>asterids</taxon>
        <taxon>Ericales</taxon>
        <taxon>Actinidiaceae</taxon>
        <taxon>Actinidia</taxon>
    </lineage>
</organism>
<evidence type="ECO:0000313" key="5">
    <source>
        <dbReference type="Proteomes" id="UP000585474"/>
    </source>
</evidence>
<dbReference type="PANTHER" id="PTHR43085:SF10">
    <property type="entry name" value="FRUCTOKINASE-LIKE 1, CHLOROPLASTIC"/>
    <property type="match status" value="1"/>
</dbReference>
<dbReference type="OrthoDB" id="1933786at2759"/>